<dbReference type="FunFam" id="3.40.50.720:FF:000387">
    <property type="entry name" value="NAD(P)-binding Rossmann-fold superfamily protein"/>
    <property type="match status" value="1"/>
</dbReference>
<keyword evidence="3" id="KW-0560">Oxidoreductase</keyword>
<reference evidence="6" key="1">
    <citation type="submission" date="2024-07" db="EMBL/GenBank/DDBJ databases">
        <title>Two chromosome-level genome assemblies of Korean endemic species Abeliophyllum distichum and Forsythia ovata (Oleaceae).</title>
        <authorList>
            <person name="Jang H."/>
        </authorList>
    </citation>
    <scope>NUCLEOTIDE SEQUENCE [LARGE SCALE GENOMIC DNA]</scope>
</reference>
<protein>
    <submittedName>
        <fullName evidence="5">NAD(P)-binding Rossmann-fold superfamily protein</fullName>
    </submittedName>
</protein>
<dbReference type="PRINTS" id="PR00080">
    <property type="entry name" value="SDRFAMILY"/>
</dbReference>
<dbReference type="EMBL" id="JBFOLJ010000012">
    <property type="protein sequence ID" value="KAL2487594.1"/>
    <property type="molecule type" value="Genomic_DNA"/>
</dbReference>
<proteinExistence type="inferred from homology"/>
<dbReference type="PANTHER" id="PTHR43490:SF60">
    <property type="entry name" value="NAD(P)-BINDING ROSSMANN-FOLD SUPERFAMILY PROTEIN"/>
    <property type="match status" value="1"/>
</dbReference>
<dbReference type="PANTHER" id="PTHR43490">
    <property type="entry name" value="(+)-NEOMENTHOL DEHYDROGENASE"/>
    <property type="match status" value="1"/>
</dbReference>
<keyword evidence="6" id="KW-1185">Reference proteome</keyword>
<dbReference type="AlphaFoldDB" id="A0ABD1RGP2"/>
<evidence type="ECO:0000256" key="1">
    <source>
        <dbReference type="ARBA" id="ARBA00006484"/>
    </source>
</evidence>
<evidence type="ECO:0000256" key="4">
    <source>
        <dbReference type="RuleBase" id="RU000363"/>
    </source>
</evidence>
<evidence type="ECO:0000256" key="2">
    <source>
        <dbReference type="ARBA" id="ARBA00022857"/>
    </source>
</evidence>
<organism evidence="5 6">
    <name type="scientific">Forsythia ovata</name>
    <dbReference type="NCBI Taxonomy" id="205694"/>
    <lineage>
        <taxon>Eukaryota</taxon>
        <taxon>Viridiplantae</taxon>
        <taxon>Streptophyta</taxon>
        <taxon>Embryophyta</taxon>
        <taxon>Tracheophyta</taxon>
        <taxon>Spermatophyta</taxon>
        <taxon>Magnoliopsida</taxon>
        <taxon>eudicotyledons</taxon>
        <taxon>Gunneridae</taxon>
        <taxon>Pentapetalae</taxon>
        <taxon>asterids</taxon>
        <taxon>lamiids</taxon>
        <taxon>Lamiales</taxon>
        <taxon>Oleaceae</taxon>
        <taxon>Forsythieae</taxon>
        <taxon>Forsythia</taxon>
    </lineage>
</organism>
<dbReference type="InterPro" id="IPR036291">
    <property type="entry name" value="NAD(P)-bd_dom_sf"/>
</dbReference>
<dbReference type="InterPro" id="IPR002347">
    <property type="entry name" value="SDR_fam"/>
</dbReference>
<sequence length="295" mass="32603">MALKEPDTILVSPCLPPRWWSKETVAVVTGANKGIGFALVKRLAELGLTVVLTARDKGRGLNAVELLKNQGLHVHFFPLDVSEPASIKKFASWFQETFGTLDILVNNAAVSFNHINENSVEHAETVIRTNFNGPKWLTEALLPMFRRSDSAGRILNISSRLGLLNKLKNPKLREMLLDEKVTENQIEGMVRLFLENVKSGIWRSQGWPTVWTDYAVSKLALNAHSKIMAKLFKGRELSVNCFCPGFTQTSMTGGKGKYTSQAAAEVATCIVLLPPEKLLTGKFYVGSTPGVYSKL</sequence>
<accession>A0ABD1RGP2</accession>
<evidence type="ECO:0000313" key="6">
    <source>
        <dbReference type="Proteomes" id="UP001604277"/>
    </source>
</evidence>
<keyword evidence="2" id="KW-0521">NADP</keyword>
<comment type="caution">
    <text evidence="5">The sequence shown here is derived from an EMBL/GenBank/DDBJ whole genome shotgun (WGS) entry which is preliminary data.</text>
</comment>
<dbReference type="GO" id="GO:0016491">
    <property type="term" value="F:oxidoreductase activity"/>
    <property type="evidence" value="ECO:0007669"/>
    <property type="project" value="UniProtKB-KW"/>
</dbReference>
<gene>
    <name evidence="5" type="ORF">Fot_40886</name>
</gene>
<dbReference type="SUPFAM" id="SSF51735">
    <property type="entry name" value="NAD(P)-binding Rossmann-fold domains"/>
    <property type="match status" value="1"/>
</dbReference>
<dbReference type="Pfam" id="PF00106">
    <property type="entry name" value="adh_short"/>
    <property type="match status" value="1"/>
</dbReference>
<name>A0ABD1RGP2_9LAMI</name>
<evidence type="ECO:0000256" key="3">
    <source>
        <dbReference type="ARBA" id="ARBA00023002"/>
    </source>
</evidence>
<evidence type="ECO:0000313" key="5">
    <source>
        <dbReference type="EMBL" id="KAL2487594.1"/>
    </source>
</evidence>
<comment type="similarity">
    <text evidence="1 4">Belongs to the short-chain dehydrogenases/reductases (SDR) family.</text>
</comment>
<dbReference type="PRINTS" id="PR00081">
    <property type="entry name" value="GDHRDH"/>
</dbReference>
<dbReference type="Gene3D" id="3.40.50.720">
    <property type="entry name" value="NAD(P)-binding Rossmann-like Domain"/>
    <property type="match status" value="1"/>
</dbReference>
<dbReference type="Proteomes" id="UP001604277">
    <property type="component" value="Unassembled WGS sequence"/>
</dbReference>